<feature type="compositionally biased region" description="Low complexity" evidence="1">
    <location>
        <begin position="270"/>
        <end position="279"/>
    </location>
</feature>
<dbReference type="GO" id="GO:0008168">
    <property type="term" value="F:methyltransferase activity"/>
    <property type="evidence" value="ECO:0007669"/>
    <property type="project" value="UniProtKB-KW"/>
</dbReference>
<keyword evidence="3" id="KW-1185">Reference proteome</keyword>
<dbReference type="Pfam" id="PF13489">
    <property type="entry name" value="Methyltransf_23"/>
    <property type="match status" value="1"/>
</dbReference>
<evidence type="ECO:0000313" key="3">
    <source>
        <dbReference type="Proteomes" id="UP000243498"/>
    </source>
</evidence>
<dbReference type="SUPFAM" id="SSF53335">
    <property type="entry name" value="S-adenosyl-L-methionine-dependent methyltransferases"/>
    <property type="match status" value="1"/>
</dbReference>
<protein>
    <submittedName>
        <fullName evidence="2">UbiE/COQ5 family methyltransferase</fullName>
    </submittedName>
</protein>
<dbReference type="GO" id="GO:0032259">
    <property type="term" value="P:methylation"/>
    <property type="evidence" value="ECO:0007669"/>
    <property type="project" value="UniProtKB-KW"/>
</dbReference>
<dbReference type="STRING" id="1081105.A0A162I3A6"/>
<proteinExistence type="predicted"/>
<dbReference type="PANTHER" id="PTHR43861">
    <property type="entry name" value="TRANS-ACONITATE 2-METHYLTRANSFERASE-RELATED"/>
    <property type="match status" value="1"/>
</dbReference>
<evidence type="ECO:0000313" key="2">
    <source>
        <dbReference type="EMBL" id="OAA51755.1"/>
    </source>
</evidence>
<feature type="region of interest" description="Disordered" evidence="1">
    <location>
        <begin position="264"/>
        <end position="347"/>
    </location>
</feature>
<reference evidence="2 3" key="1">
    <citation type="journal article" date="2016" name="Genome Biol. Evol.">
        <title>Divergent and convergent evolution of fungal pathogenicity.</title>
        <authorList>
            <person name="Shang Y."/>
            <person name="Xiao G."/>
            <person name="Zheng P."/>
            <person name="Cen K."/>
            <person name="Zhan S."/>
            <person name="Wang C."/>
        </authorList>
    </citation>
    <scope>NUCLEOTIDE SEQUENCE [LARGE SCALE GENOMIC DNA]</scope>
    <source>
        <strain evidence="2 3">RCEF 4871</strain>
    </source>
</reference>
<dbReference type="InterPro" id="IPR029063">
    <property type="entry name" value="SAM-dependent_MTases_sf"/>
</dbReference>
<gene>
    <name evidence="2" type="ORF">NOR_00348</name>
</gene>
<organism evidence="2 3">
    <name type="scientific">Metarhizium rileyi (strain RCEF 4871)</name>
    <name type="common">Nomuraea rileyi</name>
    <dbReference type="NCBI Taxonomy" id="1649241"/>
    <lineage>
        <taxon>Eukaryota</taxon>
        <taxon>Fungi</taxon>
        <taxon>Dikarya</taxon>
        <taxon>Ascomycota</taxon>
        <taxon>Pezizomycotina</taxon>
        <taxon>Sordariomycetes</taxon>
        <taxon>Hypocreomycetidae</taxon>
        <taxon>Hypocreales</taxon>
        <taxon>Clavicipitaceae</taxon>
        <taxon>Metarhizium</taxon>
    </lineage>
</organism>
<dbReference type="OrthoDB" id="10017101at2759"/>
<dbReference type="AlphaFoldDB" id="A0A162I3A6"/>
<keyword evidence="2" id="KW-0489">Methyltransferase</keyword>
<evidence type="ECO:0000256" key="1">
    <source>
        <dbReference type="SAM" id="MobiDB-lite"/>
    </source>
</evidence>
<dbReference type="Proteomes" id="UP000243498">
    <property type="component" value="Unassembled WGS sequence"/>
</dbReference>
<dbReference type="EMBL" id="AZHC01000001">
    <property type="protein sequence ID" value="OAA51755.1"/>
    <property type="molecule type" value="Genomic_DNA"/>
</dbReference>
<feature type="compositionally biased region" description="Basic residues" evidence="1">
    <location>
        <begin position="155"/>
        <end position="164"/>
    </location>
</feature>
<sequence length="716" mass="78988">MVNTAGTEFLRSIQNVFREAQEQGFTSVAQFRTVTGSVLGFLGACERMTAAKARASCPILLPDGRTVRTHMALPPHALRLDGETTKRLREAPSPTEFSGILLSQVHGQLHARRSGLTRTGVTMTTSGNAQSQSQGRKKKMAAKRSLESSPNPPSKRGRPHRRPVQKPPVLVEDDSKDGKCDGDDIVESTMRVSAREGADTVAGSQRPGVVLQTGEAVDRMRDSQPARPTTQTAVGLGNMQVVAEGGQDPLMTLKPSRIVLKRKRTSAHLSTMSQQQQISQKDDSFSDGSIYNEETESENSEASDTASPFKAGSPKHLAPQTTKRARFHKAQKDRSTEQATASPRQSRAATRLLRMMPHLGDITSSVTPDNWDNYLGRIQAYANSEAIREADFGQRLRKLTEIVYLGEELDAIAAQEWDRLLRIAELCSIIAETLGPEDEIIRDETRDGWIRAKKNDIDSLKKLLGVYGKEKIVKTSSTLFPIVSFRRARARGQQLIMSESDKSFWDKSAKAYAKSKASEQEGYELSLSATKTYLKPADRVLELGCGTGTTAFVLASSVDRYLATDLSSEMIRLANEGRTLHADDEPGLEFRAATAEDVAGDEAKFNAVLGYHYLHLVRDPMATLATIHGMLEDGGVFISKTACVGDMNPLLRWVFLPGMQMMGKASHVSCFTQSELTRMMEKTGFEVVREETHTTKKKNDHRPFIVARKKEANSSW</sequence>
<name>A0A162I3A6_METRR</name>
<comment type="caution">
    <text evidence="2">The sequence shown here is derived from an EMBL/GenBank/DDBJ whole genome shotgun (WGS) entry which is preliminary data.</text>
</comment>
<dbReference type="CDD" id="cd02440">
    <property type="entry name" value="AdoMet_MTases"/>
    <property type="match status" value="1"/>
</dbReference>
<feature type="region of interest" description="Disordered" evidence="1">
    <location>
        <begin position="116"/>
        <end position="184"/>
    </location>
</feature>
<feature type="compositionally biased region" description="Polar residues" evidence="1">
    <location>
        <begin position="116"/>
        <end position="134"/>
    </location>
</feature>
<dbReference type="Gene3D" id="3.40.50.150">
    <property type="entry name" value="Vaccinia Virus protein VP39"/>
    <property type="match status" value="1"/>
</dbReference>
<keyword evidence="2" id="KW-0808">Transferase</keyword>
<feature type="compositionally biased region" description="Polar residues" evidence="1">
    <location>
        <begin position="337"/>
        <end position="347"/>
    </location>
</feature>
<accession>A0A162I3A6</accession>